<dbReference type="PANTHER" id="PTHR46082">
    <property type="entry name" value="ATP/GTP-BINDING PROTEIN-RELATED"/>
    <property type="match status" value="1"/>
</dbReference>
<dbReference type="Pfam" id="PF14529">
    <property type="entry name" value="Exo_endo_phos_2"/>
    <property type="match status" value="1"/>
</dbReference>
<dbReference type="SUPFAM" id="SSF53167">
    <property type="entry name" value="Purine and uridine phosphorylases"/>
    <property type="match status" value="1"/>
</dbReference>
<evidence type="ECO:0000313" key="4">
    <source>
        <dbReference type="Proteomes" id="UP000008142"/>
    </source>
</evidence>
<dbReference type="InterPro" id="IPR012337">
    <property type="entry name" value="RNaseH-like_sf"/>
</dbReference>
<dbReference type="VEuPathDB" id="FungiDB:I7I53_08292"/>
<dbReference type="InterPro" id="IPR005135">
    <property type="entry name" value="Endo/exonuclease/phosphatase"/>
</dbReference>
<protein>
    <submittedName>
        <fullName evidence="3">WD40 repeat-containing protein</fullName>
    </submittedName>
</protein>
<gene>
    <name evidence="3" type="ORF">HCEG_02265</name>
</gene>
<dbReference type="Proteomes" id="UP000008142">
    <property type="component" value="Unassembled WGS sequence"/>
</dbReference>
<dbReference type="STRING" id="544711.F0UBE1"/>
<dbReference type="EMBL" id="DS990637">
    <property type="protein sequence ID" value="EGC43050.1"/>
    <property type="molecule type" value="Genomic_DNA"/>
</dbReference>
<evidence type="ECO:0000313" key="3">
    <source>
        <dbReference type="EMBL" id="EGC43050.1"/>
    </source>
</evidence>
<dbReference type="GO" id="GO:0009116">
    <property type="term" value="P:nucleoside metabolic process"/>
    <property type="evidence" value="ECO:0007669"/>
    <property type="project" value="InterPro"/>
</dbReference>
<dbReference type="SUPFAM" id="SSF56219">
    <property type="entry name" value="DNase I-like"/>
    <property type="match status" value="1"/>
</dbReference>
<evidence type="ECO:0000259" key="2">
    <source>
        <dbReference type="Pfam" id="PF14529"/>
    </source>
</evidence>
<dbReference type="InterPro" id="IPR035994">
    <property type="entry name" value="Nucleoside_phosphorylase_sf"/>
</dbReference>
<dbReference type="VEuPathDB" id="FungiDB:I7I53_09533"/>
<dbReference type="HOGENOM" id="CLU_233102_0_0_1"/>
<name>F0UBE1_AJEC8</name>
<reference evidence="4" key="1">
    <citation type="submission" date="2008-07" db="EMBL/GenBank/DDBJ databases">
        <title>Annotation of Ajellomyces capsulatus strain H88.</title>
        <authorList>
            <person name="Champion M."/>
            <person name="Cuomo C."/>
            <person name="Ma L.-J."/>
            <person name="Henn M.R."/>
            <person name="Sil A."/>
            <person name="Goldman B."/>
            <person name="Young S.K."/>
            <person name="Kodira C.D."/>
            <person name="Zeng Q."/>
            <person name="Koehrsen M."/>
            <person name="Alvarado L."/>
            <person name="Berlin A."/>
            <person name="Borenstein D."/>
            <person name="Chen Z."/>
            <person name="Engels R."/>
            <person name="Freedman E."/>
            <person name="Gellesch M."/>
            <person name="Goldberg J."/>
            <person name="Griggs A."/>
            <person name="Gujja S."/>
            <person name="Heiman D."/>
            <person name="Hepburn T."/>
            <person name="Howarth C."/>
            <person name="Jen D."/>
            <person name="Larson L."/>
            <person name="Lewis B."/>
            <person name="Mehta T."/>
            <person name="Park D."/>
            <person name="Pearson M."/>
            <person name="Roberts A."/>
            <person name="Saif S."/>
            <person name="Shea T."/>
            <person name="Shenoy N."/>
            <person name="Sisk P."/>
            <person name="Stolte C."/>
            <person name="Sykes S."/>
            <person name="Walk T."/>
            <person name="White J."/>
            <person name="Yandava C."/>
            <person name="Klein B."/>
            <person name="McEwen J.G."/>
            <person name="Puccia R."/>
            <person name="Goldman G.H."/>
            <person name="Felipe M.S."/>
            <person name="Nino-Vega G."/>
            <person name="San-Blas G."/>
            <person name="Taylor J."/>
            <person name="Mendoza L."/>
            <person name="Galagan J."/>
            <person name="Nusbaum C."/>
            <person name="Birren B."/>
        </authorList>
    </citation>
    <scope>NUCLEOTIDE SEQUENCE [LARGE SCALE GENOMIC DNA]</scope>
    <source>
        <strain evidence="4">H88</strain>
    </source>
</reference>
<dbReference type="Gene3D" id="3.60.10.10">
    <property type="entry name" value="Endonuclease/exonuclease/phosphatase"/>
    <property type="match status" value="1"/>
</dbReference>
<dbReference type="OrthoDB" id="4185255at2759"/>
<organism evidence="4">
    <name type="scientific">Ajellomyces capsulatus (strain H88)</name>
    <name type="common">Darling's disease fungus</name>
    <name type="synonym">Histoplasma capsulatum</name>
    <dbReference type="NCBI Taxonomy" id="544711"/>
    <lineage>
        <taxon>Eukaryota</taxon>
        <taxon>Fungi</taxon>
        <taxon>Dikarya</taxon>
        <taxon>Ascomycota</taxon>
        <taxon>Pezizomycotina</taxon>
        <taxon>Eurotiomycetes</taxon>
        <taxon>Eurotiomycetidae</taxon>
        <taxon>Onygenales</taxon>
        <taxon>Ajellomycetaceae</taxon>
        <taxon>Histoplasma</taxon>
    </lineage>
</organism>
<accession>F0UBE1</accession>
<evidence type="ECO:0000256" key="1">
    <source>
        <dbReference type="SAM" id="MobiDB-lite"/>
    </source>
</evidence>
<dbReference type="Gene3D" id="3.30.420.10">
    <property type="entry name" value="Ribonuclease H-like superfamily/Ribonuclease H"/>
    <property type="match status" value="1"/>
</dbReference>
<dbReference type="SUPFAM" id="SSF53098">
    <property type="entry name" value="Ribonuclease H-like"/>
    <property type="match status" value="1"/>
</dbReference>
<feature type="region of interest" description="Disordered" evidence="1">
    <location>
        <begin position="946"/>
        <end position="994"/>
    </location>
</feature>
<dbReference type="InterPro" id="IPR036691">
    <property type="entry name" value="Endo/exonu/phosph_ase_sf"/>
</dbReference>
<dbReference type="GO" id="GO:0003676">
    <property type="term" value="F:nucleic acid binding"/>
    <property type="evidence" value="ECO:0007669"/>
    <property type="project" value="InterPro"/>
</dbReference>
<proteinExistence type="predicted"/>
<dbReference type="GO" id="GO:0003824">
    <property type="term" value="F:catalytic activity"/>
    <property type="evidence" value="ECO:0007669"/>
    <property type="project" value="InterPro"/>
</dbReference>
<feature type="domain" description="Endonuclease/exonuclease/phosphatase" evidence="2">
    <location>
        <begin position="1207"/>
        <end position="1334"/>
    </location>
</feature>
<dbReference type="Gene3D" id="3.40.50.1580">
    <property type="entry name" value="Nucleoside phosphorylase domain"/>
    <property type="match status" value="1"/>
</dbReference>
<dbReference type="InterPro" id="IPR053137">
    <property type="entry name" value="NLR-like"/>
</dbReference>
<dbReference type="InterPro" id="IPR036397">
    <property type="entry name" value="RNaseH_sf"/>
</dbReference>
<sequence length="2052" mass="232428">MKFCLSSRKTACKLQEKRGHSHLRRIETPPSQKKFEINIECTSGMNGSKQQDSGSAGSYTVAWVCALEEEYFCACRMLDEEFDGPEICGYNDDNTYVYGRIAKHYVVVGCLPAGRQGTNSAARVARDMVRTFPHVEFELMVGIGGGIPSSRNDIRLGDVVVSQPKDGFGGVIQYDRGKLKDGRFQRTGQLNAPPEKLLGLIPEMRRLYSDKRKPDRLMEHLQLLDDMEDYQKPTIDRLYTSDYPHLGGQNCDACGSHLVTNRPERQNNRALKIHYGTIASGNSVPKDAKVRDAYAGDQELNILCFETEAAGLMNNVPCLVIRGICDYCDFHRNDDWHKYAALAAAAYARELLLVLRPQRLDAMPLWAGRVAQELQQVVTTVESMDEKITWGKLPPVQEAAFDSFATKTKMDVFQALELSFLTKLQNGLCRHTENLVCKKALDCDLDIASKSLREQFEKLLLQSLLNLDQLSIQPQTAVIKAKSICLWIFLASKPELPISLGFAGIGDNEYQDLALHETPEEVTQCDIRLFLQARFAQIGHDRNISQDWPGDDIIQELLPLCRYIENLKWEPKLRLVSRMDKTYLPILTRLLDDPESDELEQQQLLQECQDIVGVIILLEVPLSINALSLFLGIGADQVSNRLDLFQSVLRVPSNRDQPVRILHLSFRDFLVQSRTEFFIDELKKHKDIAKSCLKIMQTSPGTIRADISPQDIHQYLPPGLQDSCRYWVHHLKSGQALFSEIENVRLFLQKHFLHWVEAMSLLSLISEVVGMLDLLYTELMPTPHEERLIQRTREDAWMGESNGEEADIRVLAAVTQSTARKEDNSGVEQNSCAKPNLRLYKPLPTTTKTAQTARKMKKTNAHAATRLNGTTDIEFIGEKGGAPGKLDEVAWLINELRETAGQQALHSENKVLLEEIHSLCGGLNGRSNLLPLTGSWATVATGPWWTQDPEAPGRQPKDDLACVGISSRPTTEDNNNKDSGFARHPAQSSTELGNDMVKPRFGIVVHRTPTEEFNLENEKQQGISKIMEDNDLSARGNTYGALKRTKLRGRDAIDASGLAILRGRGRKVRDAESARRSMRSGTAPWALEQDAWIVAEITPSEIRLVEAPTRVPRNDRTKPPSRPRMDTLINDPRTRSLDILLIQEPPLSAYKTHVNHLYQLTPKEEETRKRSLIYVNKIISTSSHRQVSCGHPDTTAVRMWTITAQFLIFSVYIPPDGIHRTPGETSIQPVVDKIQSTIRRVKQASDKPTTIIVSGDFNRHHPAWSNRQVHHRLIEQAENWSGSSRHIGSSGVSHGLYQPTGKTSTIDLTVTDRRERLIKCHLYHDNYGSDHRATFSEWSLKPDRVTDRKPRRAYERADWEKIGRSLVTSTVHALERHVPAANPSQYSKRWFGPELKTQQREVNQSRRKWQESCATRGSHHPQTMVLFSEMRIKRRAWTRMIEKAKAKHWKEFLDGAGEGHLWKAASYMTPQESYENIPPLMVDTEEVSDNQGKAKLPMETIFPEWRTQLKKKSQSNFRNCPGNLSQNKRFTKPSKHIYDNTSARQSRTSSLRQLNWVTTQGDGSRDGQTPIVLCRNSRVTPGHIVWRSASSEHRTGVVGVGQRYRSGMAEKETRHAGDSGCAVGGQRNPHHSLKMIHSFMEGPQASIMFDDFESTREPLENAGLAQGSPLSPILFAFFYSDLVDQPVDYHGGASPYIDDYFRWRIGKSAEENIKKIQEEDIPRIEEWARRTGSRFAAEKTELIHITRRKSEHSKGRFVMDNTAIEPSSAANLLGVVFDKELRWKDHALEVEAYILPTRLRLKQRAQRVVARLCTLPRNHSIQDALTRSQRRSRNVGHSPRLPLAEIMKTMDPGRLERREGSVHPQLQQIRVAGPSQPGNKSGQQIVHAILRVVKDLESQNIHVRLQCVPGHCNNPGNDTADFLAKEAADPQPSHNFRNLLTQETGLIRNRILSEWENEWKGSNKGGNLRQLDAALPSIHTRRLYDSLPRNRADLLSQLRTGHSWLALHGKLRRLREDDKCECGAKETVLHVLIDCPKLGITAKTTCRYRECV</sequence>
<dbReference type="PANTHER" id="PTHR46082:SF11">
    <property type="entry name" value="AAA+ ATPASE DOMAIN-CONTAINING PROTEIN-RELATED"/>
    <property type="match status" value="1"/>
</dbReference>